<dbReference type="AlphaFoldDB" id="A0A1Z4JSN0"/>
<dbReference type="EMBL" id="AP018205">
    <property type="protein sequence ID" value="BAY59732.1"/>
    <property type="molecule type" value="Genomic_DNA"/>
</dbReference>
<organism evidence="1 2">
    <name type="scientific">Leptolyngbya boryana NIES-2135</name>
    <dbReference type="NCBI Taxonomy" id="1973484"/>
    <lineage>
        <taxon>Bacteria</taxon>
        <taxon>Bacillati</taxon>
        <taxon>Cyanobacteriota</taxon>
        <taxon>Cyanophyceae</taxon>
        <taxon>Leptolyngbyales</taxon>
        <taxon>Leptolyngbyaceae</taxon>
        <taxon>Leptolyngbya group</taxon>
        <taxon>Leptolyngbya</taxon>
    </lineage>
</organism>
<keyword evidence="2" id="KW-1185">Reference proteome</keyword>
<accession>A0A1Z4JSN0</accession>
<name>A0A1Z4JSN0_LEPBY</name>
<sequence length="33" mass="3782">MQKNRDNSVHEELLTKRLMTLSEQPVSRLGLAS</sequence>
<gene>
    <name evidence="1" type="ORF">NIES2135_66090</name>
</gene>
<protein>
    <submittedName>
        <fullName evidence="1">Uncharacterized protein</fullName>
    </submittedName>
</protein>
<keyword evidence="1" id="KW-0614">Plasmid</keyword>
<proteinExistence type="predicted"/>
<dbReference type="Proteomes" id="UP000217895">
    <property type="component" value="Plasmid Plasmid2 dna"/>
</dbReference>
<geneLocation type="plasmid" evidence="1">
    <name>plasmid2</name>
</geneLocation>
<evidence type="ECO:0000313" key="2">
    <source>
        <dbReference type="Proteomes" id="UP000217895"/>
    </source>
</evidence>
<evidence type="ECO:0000313" key="1">
    <source>
        <dbReference type="EMBL" id="BAY59732.1"/>
    </source>
</evidence>
<reference evidence="1 2" key="1">
    <citation type="submission" date="2017-06" db="EMBL/GenBank/DDBJ databases">
        <title>Genome sequencing of cyanobaciteial culture collection at National Institute for Environmental Studies (NIES).</title>
        <authorList>
            <person name="Hirose Y."/>
            <person name="Shimura Y."/>
            <person name="Fujisawa T."/>
            <person name="Nakamura Y."/>
            <person name="Kawachi M."/>
        </authorList>
    </citation>
    <scope>NUCLEOTIDE SEQUENCE [LARGE SCALE GENOMIC DNA]</scope>
    <source>
        <strain evidence="1 2">NIES-2135</strain>
        <plasmid evidence="2">Plasmid Plasmid2 dna</plasmid>
    </source>
</reference>